<feature type="compositionally biased region" description="Pro residues" evidence="7">
    <location>
        <begin position="249"/>
        <end position="259"/>
    </location>
</feature>
<evidence type="ECO:0000259" key="8">
    <source>
        <dbReference type="PROSITE" id="PS50066"/>
    </source>
</evidence>
<dbReference type="InterPro" id="IPR002487">
    <property type="entry name" value="TF_Kbox"/>
</dbReference>
<keyword evidence="3" id="KW-0238">DNA-binding</keyword>
<dbReference type="EMBL" id="JASCZI010271913">
    <property type="protein sequence ID" value="MED6217446.1"/>
    <property type="molecule type" value="Genomic_DNA"/>
</dbReference>
<comment type="subcellular location">
    <subcellularLocation>
        <location evidence="1">Nucleus</location>
    </subcellularLocation>
</comment>
<keyword evidence="5" id="KW-0539">Nucleus</keyword>
<evidence type="ECO:0000256" key="2">
    <source>
        <dbReference type="ARBA" id="ARBA00023015"/>
    </source>
</evidence>
<dbReference type="PANTHER" id="PTHR48019">
    <property type="entry name" value="SERUM RESPONSE FACTOR HOMOLOG"/>
    <property type="match status" value="1"/>
</dbReference>
<evidence type="ECO:0000256" key="1">
    <source>
        <dbReference type="ARBA" id="ARBA00004123"/>
    </source>
</evidence>
<feature type="coiled-coil region" evidence="6">
    <location>
        <begin position="130"/>
        <end position="189"/>
    </location>
</feature>
<protein>
    <submittedName>
        <fullName evidence="10">Uncharacterized protein</fullName>
    </submittedName>
</protein>
<feature type="domain" description="K-box" evidence="9">
    <location>
        <begin position="96"/>
        <end position="189"/>
    </location>
</feature>
<dbReference type="Pfam" id="PF00319">
    <property type="entry name" value="SRF-TF"/>
    <property type="match status" value="1"/>
</dbReference>
<dbReference type="PROSITE" id="PS00350">
    <property type="entry name" value="MADS_BOX_1"/>
    <property type="match status" value="1"/>
</dbReference>
<dbReference type="SUPFAM" id="SSF55455">
    <property type="entry name" value="SRF-like"/>
    <property type="match status" value="1"/>
</dbReference>
<keyword evidence="6" id="KW-0175">Coiled coil</keyword>
<dbReference type="PRINTS" id="PR00404">
    <property type="entry name" value="MADSDOMAIN"/>
</dbReference>
<evidence type="ECO:0000256" key="7">
    <source>
        <dbReference type="SAM" id="MobiDB-lite"/>
    </source>
</evidence>
<name>A0ABU6Z631_9FABA</name>
<dbReference type="Pfam" id="PF01486">
    <property type="entry name" value="K-box"/>
    <property type="match status" value="1"/>
</dbReference>
<keyword evidence="11" id="KW-1185">Reference proteome</keyword>
<proteinExistence type="predicted"/>
<dbReference type="InterPro" id="IPR050142">
    <property type="entry name" value="MADS-box/MEF2_TF"/>
</dbReference>
<sequence>MGRGKIEIKRIENTTTRQVTFSKRRNGLLKKTNELSVLCDAQIGLIIFSNTGKLFQYTSHPFTMDQIIQNYQRATGTPIPITSHGGGGYGGHHHNQEGLLSEMAMLRRENLRLEMGIQRYLGDGIASLQYEELTKLEHQLENSLSRLRNRHNDLLQQHLDNLRRKERILEDQNCSLSNWEQQMVEFERSNGNNKAVTDDHHELAFYEDELASASGSILQLGAPHPHPYLQLAQPNNIHHDSLTGLLLGPPHPPPYNQNG</sequence>
<evidence type="ECO:0000313" key="10">
    <source>
        <dbReference type="EMBL" id="MED6217446.1"/>
    </source>
</evidence>
<dbReference type="Gene3D" id="3.40.1810.10">
    <property type="entry name" value="Transcription factor, MADS-box"/>
    <property type="match status" value="1"/>
</dbReference>
<dbReference type="SMART" id="SM00432">
    <property type="entry name" value="MADS"/>
    <property type="match status" value="1"/>
</dbReference>
<dbReference type="CDD" id="cd00265">
    <property type="entry name" value="MADS_MEF2_like"/>
    <property type="match status" value="1"/>
</dbReference>
<evidence type="ECO:0000313" key="11">
    <source>
        <dbReference type="Proteomes" id="UP001341840"/>
    </source>
</evidence>
<comment type="caution">
    <text evidence="10">The sequence shown here is derived from an EMBL/GenBank/DDBJ whole genome shotgun (WGS) entry which is preliminary data.</text>
</comment>
<dbReference type="InterPro" id="IPR002100">
    <property type="entry name" value="TF_MADSbox"/>
</dbReference>
<evidence type="ECO:0000256" key="4">
    <source>
        <dbReference type="ARBA" id="ARBA00023163"/>
    </source>
</evidence>
<dbReference type="InterPro" id="IPR036879">
    <property type="entry name" value="TF_MADSbox_sf"/>
</dbReference>
<feature type="region of interest" description="Disordered" evidence="7">
    <location>
        <begin position="240"/>
        <end position="259"/>
    </location>
</feature>
<evidence type="ECO:0000259" key="9">
    <source>
        <dbReference type="PROSITE" id="PS51297"/>
    </source>
</evidence>
<feature type="domain" description="MADS-box" evidence="8">
    <location>
        <begin position="1"/>
        <end position="61"/>
    </location>
</feature>
<evidence type="ECO:0000256" key="3">
    <source>
        <dbReference type="ARBA" id="ARBA00023125"/>
    </source>
</evidence>
<evidence type="ECO:0000256" key="6">
    <source>
        <dbReference type="SAM" id="Coils"/>
    </source>
</evidence>
<organism evidence="10 11">
    <name type="scientific">Stylosanthes scabra</name>
    <dbReference type="NCBI Taxonomy" id="79078"/>
    <lineage>
        <taxon>Eukaryota</taxon>
        <taxon>Viridiplantae</taxon>
        <taxon>Streptophyta</taxon>
        <taxon>Embryophyta</taxon>
        <taxon>Tracheophyta</taxon>
        <taxon>Spermatophyta</taxon>
        <taxon>Magnoliopsida</taxon>
        <taxon>eudicotyledons</taxon>
        <taxon>Gunneridae</taxon>
        <taxon>Pentapetalae</taxon>
        <taxon>rosids</taxon>
        <taxon>fabids</taxon>
        <taxon>Fabales</taxon>
        <taxon>Fabaceae</taxon>
        <taxon>Papilionoideae</taxon>
        <taxon>50 kb inversion clade</taxon>
        <taxon>dalbergioids sensu lato</taxon>
        <taxon>Dalbergieae</taxon>
        <taxon>Pterocarpus clade</taxon>
        <taxon>Stylosanthes</taxon>
    </lineage>
</organism>
<dbReference type="PROSITE" id="PS51297">
    <property type="entry name" value="K_BOX"/>
    <property type="match status" value="1"/>
</dbReference>
<reference evidence="10 11" key="1">
    <citation type="journal article" date="2023" name="Plants (Basel)">
        <title>Bridging the Gap: Combining Genomics and Transcriptomics Approaches to Understand Stylosanthes scabra, an Orphan Legume from the Brazilian Caatinga.</title>
        <authorList>
            <person name="Ferreira-Neto J.R.C."/>
            <person name="da Silva M.D."/>
            <person name="Binneck E."/>
            <person name="de Melo N.F."/>
            <person name="da Silva R.H."/>
            <person name="de Melo A.L.T.M."/>
            <person name="Pandolfi V."/>
            <person name="Bustamante F.O."/>
            <person name="Brasileiro-Vidal A.C."/>
            <person name="Benko-Iseppon A.M."/>
        </authorList>
    </citation>
    <scope>NUCLEOTIDE SEQUENCE [LARGE SCALE GENOMIC DNA]</scope>
    <source>
        <tissue evidence="10">Leaves</tissue>
    </source>
</reference>
<keyword evidence="4" id="KW-0804">Transcription</keyword>
<dbReference type="Proteomes" id="UP001341840">
    <property type="component" value="Unassembled WGS sequence"/>
</dbReference>
<dbReference type="InterPro" id="IPR033896">
    <property type="entry name" value="MEF2-like_N"/>
</dbReference>
<evidence type="ECO:0000256" key="5">
    <source>
        <dbReference type="ARBA" id="ARBA00023242"/>
    </source>
</evidence>
<dbReference type="PROSITE" id="PS50066">
    <property type="entry name" value="MADS_BOX_2"/>
    <property type="match status" value="1"/>
</dbReference>
<accession>A0ABU6Z631</accession>
<keyword evidence="2" id="KW-0805">Transcription regulation</keyword>
<gene>
    <name evidence="10" type="ORF">PIB30_017891</name>
</gene>